<keyword evidence="5" id="KW-1185">Reference proteome</keyword>
<evidence type="ECO:0000256" key="1">
    <source>
        <dbReference type="ARBA" id="ARBA00022658"/>
    </source>
</evidence>
<name>A0ABQ8MQC7_LABRO</name>
<dbReference type="InterPro" id="IPR001895">
    <property type="entry name" value="RASGEF_cat_dom"/>
</dbReference>
<proteinExistence type="predicted"/>
<organism evidence="4 5">
    <name type="scientific">Labeo rohita</name>
    <name type="common">Indian major carp</name>
    <name type="synonym">Cyprinus rohita</name>
    <dbReference type="NCBI Taxonomy" id="84645"/>
    <lineage>
        <taxon>Eukaryota</taxon>
        <taxon>Metazoa</taxon>
        <taxon>Chordata</taxon>
        <taxon>Craniata</taxon>
        <taxon>Vertebrata</taxon>
        <taxon>Euteleostomi</taxon>
        <taxon>Actinopterygii</taxon>
        <taxon>Neopterygii</taxon>
        <taxon>Teleostei</taxon>
        <taxon>Ostariophysi</taxon>
        <taxon>Cypriniformes</taxon>
        <taxon>Cyprinidae</taxon>
        <taxon>Labeoninae</taxon>
        <taxon>Labeonini</taxon>
        <taxon>Labeo</taxon>
    </lineage>
</organism>
<dbReference type="InterPro" id="IPR023578">
    <property type="entry name" value="Ras_GEF_dom_sf"/>
</dbReference>
<gene>
    <name evidence="4" type="ORF">H4Q32_003387</name>
</gene>
<protein>
    <submittedName>
        <fullName evidence="4">Ras-specific guanine nucleotide-releasing factor RalGPS1</fullName>
    </submittedName>
</protein>
<feature type="domain" description="Ras-GEF" evidence="3">
    <location>
        <begin position="1"/>
        <end position="109"/>
    </location>
</feature>
<evidence type="ECO:0000259" key="3">
    <source>
        <dbReference type="PROSITE" id="PS50009"/>
    </source>
</evidence>
<dbReference type="Pfam" id="PF00617">
    <property type="entry name" value="RasGEF"/>
    <property type="match status" value="1"/>
</dbReference>
<accession>A0ABQ8MQC7</accession>
<dbReference type="InterPro" id="IPR036964">
    <property type="entry name" value="RASGEF_cat_dom_sf"/>
</dbReference>
<keyword evidence="1 2" id="KW-0344">Guanine-nucleotide releasing factor</keyword>
<evidence type="ECO:0000256" key="2">
    <source>
        <dbReference type="PROSITE-ProRule" id="PRU00168"/>
    </source>
</evidence>
<evidence type="ECO:0000313" key="4">
    <source>
        <dbReference type="EMBL" id="KAI2665046.1"/>
    </source>
</evidence>
<dbReference type="PROSITE" id="PS50009">
    <property type="entry name" value="RASGEF_CAT"/>
    <property type="match status" value="1"/>
</dbReference>
<dbReference type="InterPro" id="IPR008937">
    <property type="entry name" value="Ras-like_GEF"/>
</dbReference>
<dbReference type="EMBL" id="JACTAM010000005">
    <property type="protein sequence ID" value="KAI2665046.1"/>
    <property type="molecule type" value="Genomic_DNA"/>
</dbReference>
<dbReference type="PANTHER" id="PTHR23113">
    <property type="entry name" value="GUANINE NUCLEOTIDE EXCHANGE FACTOR"/>
    <property type="match status" value="1"/>
</dbReference>
<sequence length="109" mass="12558">MTCSLSSAIFIKYESLFAHKLFPCFRLQVSFWLVREILTAQTLKIRAEMMSHFIKIAKKLLELNNLHSMVSVVSALQSAPIFRLSKTWAVRNTQHLHTFASCLNDKTQT</sequence>
<comment type="caution">
    <text evidence="4">The sequence shown here is derived from an EMBL/GenBank/DDBJ whole genome shotgun (WGS) entry which is preliminary data.</text>
</comment>
<reference evidence="4 5" key="1">
    <citation type="submission" date="2022-01" db="EMBL/GenBank/DDBJ databases">
        <title>A high-quality chromosome-level genome assembly of rohu carp, Labeo rohita.</title>
        <authorList>
            <person name="Arick M.A. II"/>
            <person name="Hsu C.-Y."/>
            <person name="Magbanua Z."/>
            <person name="Pechanova O."/>
            <person name="Grover C."/>
            <person name="Miller E."/>
            <person name="Thrash A."/>
            <person name="Ezzel L."/>
            <person name="Alam S."/>
            <person name="Benzie J."/>
            <person name="Hamilton M."/>
            <person name="Karsi A."/>
            <person name="Lawrence M.L."/>
            <person name="Peterson D.G."/>
        </authorList>
    </citation>
    <scope>NUCLEOTIDE SEQUENCE [LARGE SCALE GENOMIC DNA]</scope>
    <source>
        <strain evidence="5">BAU-BD-2019</strain>
        <tissue evidence="4">Blood</tissue>
    </source>
</reference>
<evidence type="ECO:0000313" key="5">
    <source>
        <dbReference type="Proteomes" id="UP000830375"/>
    </source>
</evidence>
<dbReference type="SUPFAM" id="SSF48366">
    <property type="entry name" value="Ras GEF"/>
    <property type="match status" value="1"/>
</dbReference>
<dbReference type="Proteomes" id="UP000830375">
    <property type="component" value="Unassembled WGS sequence"/>
</dbReference>
<dbReference type="Gene3D" id="1.10.840.10">
    <property type="entry name" value="Ras guanine-nucleotide exchange factors catalytic domain"/>
    <property type="match status" value="1"/>
</dbReference>
<dbReference type="PANTHER" id="PTHR23113:SF167">
    <property type="entry name" value="RAS-SPECIFIC GUANINE NUCLEOTIDE-RELEASING FACTOR RALGPS1"/>
    <property type="match status" value="1"/>
</dbReference>